<dbReference type="InterPro" id="IPR044999">
    <property type="entry name" value="CbbY-like"/>
</dbReference>
<proteinExistence type="predicted"/>
<dbReference type="PANTHER" id="PTHR42896:SF4">
    <property type="entry name" value="OS08G0485900 PROTEIN"/>
    <property type="match status" value="1"/>
</dbReference>
<feature type="non-terminal residue" evidence="1">
    <location>
        <position position="1"/>
    </location>
</feature>
<dbReference type="InterPro" id="IPR023198">
    <property type="entry name" value="PGP-like_dom2"/>
</dbReference>
<dbReference type="PANTHER" id="PTHR42896">
    <property type="entry name" value="XYLULOSE-1,5-BISPHOSPHATE (XUBP) PHOSPHATASE"/>
    <property type="match status" value="1"/>
</dbReference>
<reference evidence="1 2" key="1">
    <citation type="submission" date="2020-02" db="EMBL/GenBank/DDBJ databases">
        <title>Draft genome sequence of Haematococcus lacustris strain NIES-144.</title>
        <authorList>
            <person name="Morimoto D."/>
            <person name="Nakagawa S."/>
            <person name="Yoshida T."/>
            <person name="Sawayama S."/>
        </authorList>
    </citation>
    <scope>NUCLEOTIDE SEQUENCE [LARGE SCALE GENOMIC DNA]</scope>
    <source>
        <strain evidence="1 2">NIES-144</strain>
    </source>
</reference>
<organism evidence="1 2">
    <name type="scientific">Haematococcus lacustris</name>
    <name type="common">Green alga</name>
    <name type="synonym">Haematococcus pluvialis</name>
    <dbReference type="NCBI Taxonomy" id="44745"/>
    <lineage>
        <taxon>Eukaryota</taxon>
        <taxon>Viridiplantae</taxon>
        <taxon>Chlorophyta</taxon>
        <taxon>core chlorophytes</taxon>
        <taxon>Chlorophyceae</taxon>
        <taxon>CS clade</taxon>
        <taxon>Chlamydomonadales</taxon>
        <taxon>Haematococcaceae</taxon>
        <taxon>Haematococcus</taxon>
    </lineage>
</organism>
<protein>
    <submittedName>
        <fullName evidence="1">Uncharacterized protein</fullName>
    </submittedName>
</protein>
<name>A0A699ZGL1_HAELA</name>
<evidence type="ECO:0000313" key="1">
    <source>
        <dbReference type="EMBL" id="GFH21867.1"/>
    </source>
</evidence>
<dbReference type="AlphaFoldDB" id="A0A699ZGL1"/>
<dbReference type="EMBL" id="BLLF01001921">
    <property type="protein sequence ID" value="GFH21867.1"/>
    <property type="molecule type" value="Genomic_DNA"/>
</dbReference>
<sequence length="92" mass="10395">MALLCMPCQQQEDALNAEGQKGAVEWSEQFYDKLQVGGGKPKMRWYFKQHGWPRSAVHSGRVASTEAEQTELIDTLQDYKSAKYQELIGSGQ</sequence>
<comment type="caution">
    <text evidence="1">The sequence shown here is derived from an EMBL/GenBank/DDBJ whole genome shotgun (WGS) entry which is preliminary data.</text>
</comment>
<keyword evidence="2" id="KW-1185">Reference proteome</keyword>
<dbReference type="Proteomes" id="UP000485058">
    <property type="component" value="Unassembled WGS sequence"/>
</dbReference>
<accession>A0A699ZGL1</accession>
<dbReference type="GO" id="GO:0016787">
    <property type="term" value="F:hydrolase activity"/>
    <property type="evidence" value="ECO:0007669"/>
    <property type="project" value="InterPro"/>
</dbReference>
<feature type="non-terminal residue" evidence="1">
    <location>
        <position position="92"/>
    </location>
</feature>
<dbReference type="Gene3D" id="1.10.150.240">
    <property type="entry name" value="Putative phosphatase, domain 2"/>
    <property type="match status" value="1"/>
</dbReference>
<evidence type="ECO:0000313" key="2">
    <source>
        <dbReference type="Proteomes" id="UP000485058"/>
    </source>
</evidence>
<gene>
    <name evidence="1" type="ORF">HaLaN_19244</name>
</gene>